<proteinExistence type="predicted"/>
<dbReference type="Proteomes" id="UP000254927">
    <property type="component" value="Unassembled WGS sequence"/>
</dbReference>
<protein>
    <recommendedName>
        <fullName evidence="4">Tat pathway signal sequence domain protein</fullName>
    </recommendedName>
</protein>
<organism evidence="2 3">
    <name type="scientific">Neisseria elongata</name>
    <dbReference type="NCBI Taxonomy" id="495"/>
    <lineage>
        <taxon>Bacteria</taxon>
        <taxon>Pseudomonadati</taxon>
        <taxon>Pseudomonadota</taxon>
        <taxon>Betaproteobacteria</taxon>
        <taxon>Neisseriales</taxon>
        <taxon>Neisseriaceae</taxon>
        <taxon>Neisseria</taxon>
    </lineage>
</organism>
<dbReference type="InterPro" id="IPR019546">
    <property type="entry name" value="TAT_signal_bac_arc"/>
</dbReference>
<evidence type="ECO:0000313" key="2">
    <source>
        <dbReference type="EMBL" id="STZ67153.1"/>
    </source>
</evidence>
<evidence type="ECO:0000256" key="1">
    <source>
        <dbReference type="SAM" id="SignalP"/>
    </source>
</evidence>
<evidence type="ECO:0008006" key="4">
    <source>
        <dbReference type="Google" id="ProtNLM"/>
    </source>
</evidence>
<dbReference type="PANTHER" id="PTHR37310:SF1">
    <property type="entry name" value="CYTOPLASMIC PROTEIN"/>
    <property type="match status" value="1"/>
</dbReference>
<dbReference type="PANTHER" id="PTHR37310">
    <property type="entry name" value="CYTOPLASMIC PROTEIN-RELATED"/>
    <property type="match status" value="1"/>
</dbReference>
<dbReference type="InterPro" id="IPR005560">
    <property type="entry name" value="Csp_YhjQ"/>
</dbReference>
<dbReference type="AlphaFoldDB" id="A0A378TZ01"/>
<dbReference type="InterPro" id="IPR030913">
    <property type="entry name" value="Csp1_Cys_rich"/>
</dbReference>
<dbReference type="NCBIfam" id="TIGR04401">
    <property type="entry name" value="TAT_Cys_rich"/>
    <property type="match status" value="1"/>
</dbReference>
<dbReference type="Gene3D" id="1.20.1270.360">
    <property type="match status" value="1"/>
</dbReference>
<dbReference type="Pfam" id="PF03860">
    <property type="entry name" value="Csp"/>
    <property type="match status" value="1"/>
</dbReference>
<gene>
    <name evidence="2" type="ORF">NCTC10660_00627</name>
</gene>
<dbReference type="GeneID" id="93351631"/>
<name>A0A378TZ01_NEIEL</name>
<feature type="signal peptide" evidence="1">
    <location>
        <begin position="1"/>
        <end position="24"/>
    </location>
</feature>
<evidence type="ECO:0000313" key="3">
    <source>
        <dbReference type="Proteomes" id="UP000254927"/>
    </source>
</evidence>
<reference evidence="2 3" key="1">
    <citation type="submission" date="2018-06" db="EMBL/GenBank/DDBJ databases">
        <authorList>
            <consortium name="Pathogen Informatics"/>
            <person name="Doyle S."/>
        </authorList>
    </citation>
    <scope>NUCLEOTIDE SEQUENCE [LARGE SCALE GENOMIC DNA]</scope>
    <source>
        <strain evidence="2 3">NCTC10660</strain>
    </source>
</reference>
<dbReference type="EMBL" id="UGQW01000002">
    <property type="protein sequence ID" value="STZ67153.1"/>
    <property type="molecule type" value="Genomic_DNA"/>
</dbReference>
<dbReference type="NCBIfam" id="TIGR01409">
    <property type="entry name" value="TAT_signal_seq"/>
    <property type="match status" value="1"/>
</dbReference>
<keyword evidence="1" id="KW-0732">Signal</keyword>
<dbReference type="RefSeq" id="WP_074894065.1">
    <property type="nucleotide sequence ID" value="NZ_CP031252.1"/>
</dbReference>
<accession>A0A378TZ01</accession>
<sequence length="151" mass="15580">MNRRQFIGGTAAISLAAATTLANAHGNHDHGSHSHAAHSANNAYEAACKAAGHCVAAGQVCLTHCITLLSKGDTSMKDCAAAVNQMLALCGAMQNLAAQNSRLTPSLAKVCIEACKQCAAACQKHAAHHAECKACYESCTDCIKECEKIAA</sequence>
<feature type="chain" id="PRO_5017019914" description="Tat pathway signal sequence domain protein" evidence="1">
    <location>
        <begin position="25"/>
        <end position="151"/>
    </location>
</feature>